<sequence length="261" mass="29334">MDTRDLGVGCRVRKSRRERRFEVRVSQYFSGNVNMNASVKFEKASPSLDVLAPDVAARLVLICLPLSNYKSFEGLGGKIQGDQGELKQIKVSLTLATLYVKSSLPLLIRFNPTPEHLLGGEMTPRSSLSYDNRVLPNPHLHFVAHIEISKMLIGASAPTCSGYSRNMEPNKQGENVFKKYGDLVGISDAIQHVQSTQAIQLGYLHDYMTQSFNAVETTLRNHGDRLRRIESQRLPARPVRDDNASSSTIHHHRLEEAFRYT</sequence>
<gene>
    <name evidence="2" type="ORF">Syun_031077</name>
</gene>
<protein>
    <submittedName>
        <fullName evidence="2">Uncharacterized protein</fullName>
    </submittedName>
</protein>
<keyword evidence="3" id="KW-1185">Reference proteome</keyword>
<comment type="caution">
    <text evidence="2">The sequence shown here is derived from an EMBL/GenBank/DDBJ whole genome shotgun (WGS) entry which is preliminary data.</text>
</comment>
<reference evidence="2 3" key="1">
    <citation type="submission" date="2024-01" db="EMBL/GenBank/DDBJ databases">
        <title>Genome assemblies of Stephania.</title>
        <authorList>
            <person name="Yang L."/>
        </authorList>
    </citation>
    <scope>NUCLEOTIDE SEQUENCE [LARGE SCALE GENOMIC DNA]</scope>
    <source>
        <strain evidence="2">YNDBR</strain>
        <tissue evidence="2">Leaf</tissue>
    </source>
</reference>
<dbReference type="Proteomes" id="UP001420932">
    <property type="component" value="Unassembled WGS sequence"/>
</dbReference>
<feature type="region of interest" description="Disordered" evidence="1">
    <location>
        <begin position="230"/>
        <end position="250"/>
    </location>
</feature>
<organism evidence="2 3">
    <name type="scientific">Stephania yunnanensis</name>
    <dbReference type="NCBI Taxonomy" id="152371"/>
    <lineage>
        <taxon>Eukaryota</taxon>
        <taxon>Viridiplantae</taxon>
        <taxon>Streptophyta</taxon>
        <taxon>Embryophyta</taxon>
        <taxon>Tracheophyta</taxon>
        <taxon>Spermatophyta</taxon>
        <taxon>Magnoliopsida</taxon>
        <taxon>Ranunculales</taxon>
        <taxon>Menispermaceae</taxon>
        <taxon>Menispermoideae</taxon>
        <taxon>Cissampelideae</taxon>
        <taxon>Stephania</taxon>
    </lineage>
</organism>
<name>A0AAP0HGR2_9MAGN</name>
<evidence type="ECO:0000313" key="2">
    <source>
        <dbReference type="EMBL" id="KAK9082140.1"/>
    </source>
</evidence>
<evidence type="ECO:0000256" key="1">
    <source>
        <dbReference type="SAM" id="MobiDB-lite"/>
    </source>
</evidence>
<proteinExistence type="predicted"/>
<dbReference type="EMBL" id="JBBNAF010000036">
    <property type="protein sequence ID" value="KAK9082140.1"/>
    <property type="molecule type" value="Genomic_DNA"/>
</dbReference>
<dbReference type="AlphaFoldDB" id="A0AAP0HGR2"/>
<accession>A0AAP0HGR2</accession>
<evidence type="ECO:0000313" key="3">
    <source>
        <dbReference type="Proteomes" id="UP001420932"/>
    </source>
</evidence>